<evidence type="ECO:0000313" key="2">
    <source>
        <dbReference type="EMBL" id="EEQ99237.1"/>
    </source>
</evidence>
<dbReference type="OrthoDB" id="418096at2759"/>
<evidence type="ECO:0000256" key="1">
    <source>
        <dbReference type="SAM" id="MobiDB-lite"/>
    </source>
</evidence>
<feature type="region of interest" description="Disordered" evidence="1">
    <location>
        <begin position="1"/>
        <end position="33"/>
    </location>
</feature>
<keyword evidence="3" id="KW-1185">Reference proteome</keyword>
<reference evidence="2 3" key="1">
    <citation type="submission" date="2008-07" db="EMBL/GenBank/DDBJ databases">
        <authorList>
            <person name="El-Sayed N."/>
            <person name="Caler E."/>
            <person name="Inman J."/>
            <person name="Amedeo P."/>
            <person name="Hass B."/>
            <person name="Wortman J."/>
        </authorList>
    </citation>
    <scope>NUCLEOTIDE SEQUENCE [LARGE SCALE GENOMIC DNA]</scope>
    <source>
        <strain evidence="3">ATCC 50983 / TXsc</strain>
    </source>
</reference>
<dbReference type="RefSeq" id="XP_002766520.1">
    <property type="nucleotide sequence ID" value="XM_002766474.1"/>
</dbReference>
<protein>
    <submittedName>
        <fullName evidence="2">Uncharacterized protein</fullName>
    </submittedName>
</protein>
<sequence length="81" mass="8830">VAKASQPLRQATSKRSPPLIELSPPKKQPGMKMSVLDGQTGVEAARKEAGRMSTDDAQMDEWRVMSKSVQLHEVSVGKAVR</sequence>
<dbReference type="AlphaFoldDB" id="C5LVK5"/>
<dbReference type="InParanoid" id="C5LVK5"/>
<evidence type="ECO:0000313" key="3">
    <source>
        <dbReference type="Proteomes" id="UP000007800"/>
    </source>
</evidence>
<dbReference type="GeneID" id="9045086"/>
<gene>
    <name evidence="2" type="ORF">Pmar_PMAR009272</name>
</gene>
<organism evidence="3">
    <name type="scientific">Perkinsus marinus (strain ATCC 50983 / TXsc)</name>
    <dbReference type="NCBI Taxonomy" id="423536"/>
    <lineage>
        <taxon>Eukaryota</taxon>
        <taxon>Sar</taxon>
        <taxon>Alveolata</taxon>
        <taxon>Perkinsozoa</taxon>
        <taxon>Perkinsea</taxon>
        <taxon>Perkinsida</taxon>
        <taxon>Perkinsidae</taxon>
        <taxon>Perkinsus</taxon>
    </lineage>
</organism>
<feature type="non-terminal residue" evidence="2">
    <location>
        <position position="1"/>
    </location>
</feature>
<dbReference type="EMBL" id="GG685919">
    <property type="protein sequence ID" value="EEQ99237.1"/>
    <property type="molecule type" value="Genomic_DNA"/>
</dbReference>
<dbReference type="Proteomes" id="UP000007800">
    <property type="component" value="Unassembled WGS sequence"/>
</dbReference>
<accession>C5LVK5</accession>
<proteinExistence type="predicted"/>
<name>C5LVK5_PERM5</name>